<gene>
    <name evidence="11" type="ORF">J0A65_13515</name>
</gene>
<dbReference type="Pfam" id="PF13620">
    <property type="entry name" value="CarboxypepD_reg"/>
    <property type="match status" value="1"/>
</dbReference>
<keyword evidence="5 7" id="KW-0472">Membrane</keyword>
<evidence type="ECO:0000259" key="10">
    <source>
        <dbReference type="Pfam" id="PF25183"/>
    </source>
</evidence>
<dbReference type="PROSITE" id="PS52016">
    <property type="entry name" value="TONB_DEPENDENT_REC_3"/>
    <property type="match status" value="1"/>
</dbReference>
<accession>A0ABS3CUU8</accession>
<protein>
    <submittedName>
        <fullName evidence="11">TonB-dependent receptor</fullName>
    </submittedName>
</protein>
<evidence type="ECO:0000256" key="7">
    <source>
        <dbReference type="PROSITE-ProRule" id="PRU01360"/>
    </source>
</evidence>
<dbReference type="Pfam" id="PF25183">
    <property type="entry name" value="OMP_b-brl_4"/>
    <property type="match status" value="1"/>
</dbReference>
<organism evidence="11 12">
    <name type="scientific">Bowmanella yangjiangensis</name>
    <dbReference type="NCBI Taxonomy" id="2811230"/>
    <lineage>
        <taxon>Bacteria</taxon>
        <taxon>Pseudomonadati</taxon>
        <taxon>Pseudomonadota</taxon>
        <taxon>Gammaproteobacteria</taxon>
        <taxon>Alteromonadales</taxon>
        <taxon>Alteromonadaceae</taxon>
        <taxon>Bowmanella</taxon>
    </lineage>
</organism>
<dbReference type="InterPro" id="IPR013784">
    <property type="entry name" value="Carb-bd-like_fold"/>
</dbReference>
<dbReference type="SUPFAM" id="SSF49452">
    <property type="entry name" value="Starch-binding domain-like"/>
    <property type="match status" value="1"/>
</dbReference>
<comment type="similarity">
    <text evidence="7">Belongs to the TonB-dependent receptor family.</text>
</comment>
<evidence type="ECO:0000256" key="2">
    <source>
        <dbReference type="ARBA" id="ARBA00022448"/>
    </source>
</evidence>
<reference evidence="11 12" key="1">
    <citation type="submission" date="2021-03" db="EMBL/GenBank/DDBJ databases">
        <title>novel species isolated from a fishpond in China.</title>
        <authorList>
            <person name="Lu H."/>
            <person name="Cai Z."/>
        </authorList>
    </citation>
    <scope>NUCLEOTIDE SEQUENCE [LARGE SCALE GENOMIC DNA]</scope>
    <source>
        <strain evidence="11 12">Y57</strain>
    </source>
</reference>
<dbReference type="RefSeq" id="WP_206594718.1">
    <property type="nucleotide sequence ID" value="NZ_JAFKCS010000013.1"/>
</dbReference>
<evidence type="ECO:0000256" key="1">
    <source>
        <dbReference type="ARBA" id="ARBA00004571"/>
    </source>
</evidence>
<keyword evidence="2 7" id="KW-0813">Transport</keyword>
<dbReference type="InterPro" id="IPR037066">
    <property type="entry name" value="Plug_dom_sf"/>
</dbReference>
<dbReference type="Gene3D" id="2.170.130.10">
    <property type="entry name" value="TonB-dependent receptor, plug domain"/>
    <property type="match status" value="1"/>
</dbReference>
<feature type="domain" description="TonB-dependent transporter Oar-like beta-barrel" evidence="10">
    <location>
        <begin position="330"/>
        <end position="565"/>
    </location>
</feature>
<comment type="caution">
    <text evidence="11">The sequence shown here is derived from an EMBL/GenBank/DDBJ whole genome shotgun (WGS) entry which is preliminary data.</text>
</comment>
<sequence>MFTFRRSLTALAVTASLGLAVPAMATDTNGFITGSATTTSGTVLSGTTVTIENIETGLKRSVTTGDNGVFRFPLLPPGAYKVTAEKDGYQTLVQEKVQVGISGKVNMDIELSSEDVETISVTGSMVSMVDVTSTSTGITVDAMVLEKVPVPRDFTGVALLAPGTTKGDSAFGDLPSIGGASVAENAFYVNGLNITNFRTGVGSSEPPFDMFETFEVKTGGYSAEFGRVTGGVINAKTKSGSNEFKFGMNAYWEPDSLRADKPTTYTADGLSRLDNRYDENDYWDVNIWASGAIIEDRLFYYALYNPRSDIFEYRGRETQSGADLLQEVYKDEDKDAFWAAKIDWYINDSNILEVTAFSDESKEENYVDFATNGQIDSSRQTLGFTENGGKNYTVKYTSILTDNFSVSAQWGLNKYNRSTTSALDVNPVVYRRLDSNAAFVIGGNWANFTFGTGEDEREVLRVDADWYLGDHEIRFGIDTETLTAVQTTVNSGNYYYLIYMDDVTDPANPSPYEVRRRTYASGGEFENKNTAFYIQDQWQVSDNLVLNLGVRNDSFENKNGAGDTFVKLDNNWGLRTGAVYDPTGTGDSKIWVNYGRYYLPVAANTNIRLSGAETYIQEYREWTGFADSTLEIPNFDGAQTRPDDVFSNGDVPSADAIVDANLDSMYSDEFIAGYQFQLNDEWSMGIQATYRELSTTIEDVAIDYGFNKYLEREFGSSCTECSGFHYYVLANPGADITVTTDPDGDGPLKEQAYTIPSSDLNYPESVRNFGQLDITAEKAWDGVWMMKAAYTWSHSWGNNEGYVRSDNGQDDAGLTTLFDQPGLLDGAYGNLPNDRRHAVKVFGSYQLTDDLQLGANFQWQSGRPKNAFGYHPTDEFARIYGSESFYSQGELVPRGSLGTTPSTWQLDLTASYQMDLGDFDLTLRADVFNVFNNDGVTEVFEIRDDEAAPTQGAYVKPGIDADFGNPSNWQTPRFVRLSANLRF</sequence>
<dbReference type="Gene3D" id="2.40.170.20">
    <property type="entry name" value="TonB-dependent receptor, beta-barrel domain"/>
    <property type="match status" value="1"/>
</dbReference>
<feature type="chain" id="PRO_5046699395" evidence="8">
    <location>
        <begin position="26"/>
        <end position="983"/>
    </location>
</feature>
<dbReference type="SUPFAM" id="SSF56935">
    <property type="entry name" value="Porins"/>
    <property type="match status" value="1"/>
</dbReference>
<evidence type="ECO:0000256" key="5">
    <source>
        <dbReference type="ARBA" id="ARBA00023136"/>
    </source>
</evidence>
<keyword evidence="12" id="KW-1185">Reference proteome</keyword>
<keyword evidence="3 7" id="KW-1134">Transmembrane beta strand</keyword>
<dbReference type="Proteomes" id="UP000663992">
    <property type="component" value="Unassembled WGS sequence"/>
</dbReference>
<keyword evidence="11" id="KW-0675">Receptor</keyword>
<feature type="domain" description="TonB-dependent receptor plug" evidence="9">
    <location>
        <begin position="140"/>
        <end position="232"/>
    </location>
</feature>
<keyword evidence="6 7" id="KW-0998">Cell outer membrane</keyword>
<evidence type="ECO:0000256" key="8">
    <source>
        <dbReference type="SAM" id="SignalP"/>
    </source>
</evidence>
<dbReference type="EMBL" id="JAFKCS010000013">
    <property type="protein sequence ID" value="MBN7820888.1"/>
    <property type="molecule type" value="Genomic_DNA"/>
</dbReference>
<evidence type="ECO:0000256" key="3">
    <source>
        <dbReference type="ARBA" id="ARBA00022452"/>
    </source>
</evidence>
<dbReference type="Gene3D" id="2.60.40.1120">
    <property type="entry name" value="Carboxypeptidase-like, regulatory domain"/>
    <property type="match status" value="1"/>
</dbReference>
<comment type="subcellular location">
    <subcellularLocation>
        <location evidence="1 7">Cell outer membrane</location>
        <topology evidence="1 7">Multi-pass membrane protein</topology>
    </subcellularLocation>
</comment>
<dbReference type="PANTHER" id="PTHR30069">
    <property type="entry name" value="TONB-DEPENDENT OUTER MEMBRANE RECEPTOR"/>
    <property type="match status" value="1"/>
</dbReference>
<evidence type="ECO:0000313" key="12">
    <source>
        <dbReference type="Proteomes" id="UP000663992"/>
    </source>
</evidence>
<dbReference type="InterPro" id="IPR036942">
    <property type="entry name" value="Beta-barrel_TonB_sf"/>
</dbReference>
<feature type="signal peptide" evidence="8">
    <location>
        <begin position="1"/>
        <end position="25"/>
    </location>
</feature>
<proteinExistence type="inferred from homology"/>
<keyword evidence="4 7" id="KW-0812">Transmembrane</keyword>
<dbReference type="PANTHER" id="PTHR30069:SF46">
    <property type="entry name" value="OAR PROTEIN"/>
    <property type="match status" value="1"/>
</dbReference>
<dbReference type="Pfam" id="PF07715">
    <property type="entry name" value="Plug"/>
    <property type="match status" value="1"/>
</dbReference>
<evidence type="ECO:0000259" key="9">
    <source>
        <dbReference type="Pfam" id="PF07715"/>
    </source>
</evidence>
<name>A0ABS3CUU8_9ALTE</name>
<evidence type="ECO:0000313" key="11">
    <source>
        <dbReference type="EMBL" id="MBN7820888.1"/>
    </source>
</evidence>
<keyword evidence="8" id="KW-0732">Signal</keyword>
<evidence type="ECO:0000256" key="6">
    <source>
        <dbReference type="ARBA" id="ARBA00023237"/>
    </source>
</evidence>
<dbReference type="InterPro" id="IPR039426">
    <property type="entry name" value="TonB-dep_rcpt-like"/>
</dbReference>
<dbReference type="InterPro" id="IPR057601">
    <property type="entry name" value="Oar-like_b-barrel"/>
</dbReference>
<evidence type="ECO:0000256" key="4">
    <source>
        <dbReference type="ARBA" id="ARBA00022692"/>
    </source>
</evidence>
<dbReference type="InterPro" id="IPR012910">
    <property type="entry name" value="Plug_dom"/>
</dbReference>